<sequence length="83" mass="9059">MSMGCCGQGRATLRQATAASRPGEVPDRTMARVLVRYRAQTPVTIRGVNTGRMYRFDGENAQQHVEAGDAQALLGSRFFVKAD</sequence>
<evidence type="ECO:0000256" key="1">
    <source>
        <dbReference type="SAM" id="MobiDB-lite"/>
    </source>
</evidence>
<organism evidence="2 3">
    <name type="scientific">Piscinibacter terrae</name>
    <dbReference type="NCBI Taxonomy" id="2496871"/>
    <lineage>
        <taxon>Bacteria</taxon>
        <taxon>Pseudomonadati</taxon>
        <taxon>Pseudomonadota</taxon>
        <taxon>Betaproteobacteria</taxon>
        <taxon>Burkholderiales</taxon>
        <taxon>Sphaerotilaceae</taxon>
        <taxon>Piscinibacter</taxon>
    </lineage>
</organism>
<feature type="region of interest" description="Disordered" evidence="1">
    <location>
        <begin position="1"/>
        <end position="24"/>
    </location>
</feature>
<dbReference type="Proteomes" id="UP000267464">
    <property type="component" value="Unassembled WGS sequence"/>
</dbReference>
<comment type="caution">
    <text evidence="2">The sequence shown here is derived from an EMBL/GenBank/DDBJ whole genome shotgun (WGS) entry which is preliminary data.</text>
</comment>
<dbReference type="EMBL" id="QUSW01000011">
    <property type="protein sequence ID" value="RQP21388.1"/>
    <property type="molecule type" value="Genomic_DNA"/>
</dbReference>
<gene>
    <name evidence="2" type="ORF">DZC73_28285</name>
</gene>
<evidence type="ECO:0000313" key="2">
    <source>
        <dbReference type="EMBL" id="RQP21388.1"/>
    </source>
</evidence>
<reference evidence="2 3" key="1">
    <citation type="submission" date="2018-08" db="EMBL/GenBank/DDBJ databases">
        <authorList>
            <person name="Khan S.A."/>
            <person name="Jeon C.O."/>
            <person name="Chun B.H."/>
            <person name="Jeong S.E."/>
        </authorList>
    </citation>
    <scope>NUCLEOTIDE SEQUENCE [LARGE SCALE GENOMIC DNA]</scope>
    <source>
        <strain evidence="2 3">S-16</strain>
    </source>
</reference>
<evidence type="ECO:0000313" key="3">
    <source>
        <dbReference type="Proteomes" id="UP000267464"/>
    </source>
</evidence>
<accession>A0A3N7HHA8</accession>
<name>A0A3N7HHA8_9BURK</name>
<protein>
    <submittedName>
        <fullName evidence="2">Uncharacterized protein</fullName>
    </submittedName>
</protein>
<reference evidence="2 3" key="2">
    <citation type="submission" date="2018-12" db="EMBL/GenBank/DDBJ databases">
        <title>Rhizobacter gummiphilus sp. nov., a rubber-degrading bacterium isolated from the soil of a botanical garden in Japan.</title>
        <authorList>
            <person name="Shunsuke S.S."/>
        </authorList>
    </citation>
    <scope>NUCLEOTIDE SEQUENCE [LARGE SCALE GENOMIC DNA]</scope>
    <source>
        <strain evidence="2 3">S-16</strain>
    </source>
</reference>
<keyword evidence="3" id="KW-1185">Reference proteome</keyword>
<proteinExistence type="predicted"/>
<dbReference type="AlphaFoldDB" id="A0A3N7HHA8"/>